<dbReference type="CDD" id="cd00431">
    <property type="entry name" value="cysteine_hydrolases"/>
    <property type="match status" value="1"/>
</dbReference>
<accession>A0A4R1QWU0</accession>
<dbReference type="AlphaFoldDB" id="A0A4R1QWU0"/>
<dbReference type="InterPro" id="IPR036380">
    <property type="entry name" value="Isochorismatase-like_sf"/>
</dbReference>
<dbReference type="InterPro" id="IPR050272">
    <property type="entry name" value="Isochorismatase-like_hydrls"/>
</dbReference>
<organism evidence="4 5">
    <name type="scientific">Allofournierella massiliensis</name>
    <dbReference type="NCBI Taxonomy" id="1650663"/>
    <lineage>
        <taxon>Bacteria</taxon>
        <taxon>Bacillati</taxon>
        <taxon>Bacillota</taxon>
        <taxon>Clostridia</taxon>
        <taxon>Eubacteriales</taxon>
        <taxon>Oscillospiraceae</taxon>
        <taxon>Allofournierella</taxon>
    </lineage>
</organism>
<dbReference type="RefSeq" id="WP_058964382.1">
    <property type="nucleotide sequence ID" value="NZ_CABKVM010000017.1"/>
</dbReference>
<evidence type="ECO:0000259" key="3">
    <source>
        <dbReference type="Pfam" id="PF00857"/>
    </source>
</evidence>
<evidence type="ECO:0000256" key="1">
    <source>
        <dbReference type="ARBA" id="ARBA00006336"/>
    </source>
</evidence>
<reference evidence="4 5" key="1">
    <citation type="submission" date="2019-03" db="EMBL/GenBank/DDBJ databases">
        <title>Genomic Encyclopedia of Type Strains, Phase IV (KMG-IV): sequencing the most valuable type-strain genomes for metagenomic binning, comparative biology and taxonomic classification.</title>
        <authorList>
            <person name="Goeker M."/>
        </authorList>
    </citation>
    <scope>NUCLEOTIDE SEQUENCE [LARGE SCALE GENOMIC DNA]</scope>
    <source>
        <strain evidence="4 5">DSM 100451</strain>
    </source>
</reference>
<name>A0A4R1QWU0_9FIRM</name>
<dbReference type="SUPFAM" id="SSF52499">
    <property type="entry name" value="Isochorismatase-like hydrolases"/>
    <property type="match status" value="1"/>
</dbReference>
<dbReference type="Proteomes" id="UP000295184">
    <property type="component" value="Unassembled WGS sequence"/>
</dbReference>
<dbReference type="PANTHER" id="PTHR43540">
    <property type="entry name" value="PEROXYUREIDOACRYLATE/UREIDOACRYLATE AMIDOHYDROLASE-RELATED"/>
    <property type="match status" value="1"/>
</dbReference>
<dbReference type="EMBL" id="SLUM01000019">
    <property type="protein sequence ID" value="TCL54920.1"/>
    <property type="molecule type" value="Genomic_DNA"/>
</dbReference>
<evidence type="ECO:0000313" key="5">
    <source>
        <dbReference type="Proteomes" id="UP000295184"/>
    </source>
</evidence>
<comment type="similarity">
    <text evidence="1">Belongs to the isochorismatase family.</text>
</comment>
<dbReference type="OrthoDB" id="4426059at2"/>
<dbReference type="PANTHER" id="PTHR43540:SF6">
    <property type="entry name" value="ISOCHORISMATASE-LIKE DOMAIN-CONTAINING PROTEIN"/>
    <property type="match status" value="1"/>
</dbReference>
<evidence type="ECO:0000256" key="2">
    <source>
        <dbReference type="ARBA" id="ARBA00022801"/>
    </source>
</evidence>
<dbReference type="Gene3D" id="3.40.50.850">
    <property type="entry name" value="Isochorismatase-like"/>
    <property type="match status" value="1"/>
</dbReference>
<feature type="domain" description="Isochorismatase-like" evidence="3">
    <location>
        <begin position="10"/>
        <end position="182"/>
    </location>
</feature>
<comment type="caution">
    <text evidence="4">The sequence shown here is derived from an EMBL/GenBank/DDBJ whole genome shotgun (WGS) entry which is preliminary data.</text>
</comment>
<protein>
    <submittedName>
        <fullName evidence="4">Nicotinamidase-related amidase</fullName>
    </submittedName>
</protein>
<dbReference type="GO" id="GO:0016787">
    <property type="term" value="F:hydrolase activity"/>
    <property type="evidence" value="ECO:0007669"/>
    <property type="project" value="UniProtKB-KW"/>
</dbReference>
<gene>
    <name evidence="4" type="ORF">EDD77_11944</name>
</gene>
<proteinExistence type="inferred from homology"/>
<dbReference type="Pfam" id="PF00857">
    <property type="entry name" value="Isochorismatase"/>
    <property type="match status" value="1"/>
</dbReference>
<sequence length="190" mass="20983">MTCHQPNEDLLLVIDMQNVYTDGQPWACCGIEQAADAIRRLLDAQVCGQVMFTRFLPPENPVGVWAEYNQVNAAINADPFANAMMPEFDPYLERYPLLDKSVYSSFAIPEVKQAAQRARQVVVTGVVAECCVLATALAGIDLGHRIVYLTDAVAGLSTESQAQAQAVLSYLAPLHTRIMTTEEYMRENGR</sequence>
<evidence type="ECO:0000313" key="4">
    <source>
        <dbReference type="EMBL" id="TCL54920.1"/>
    </source>
</evidence>
<dbReference type="InterPro" id="IPR000868">
    <property type="entry name" value="Isochorismatase-like_dom"/>
</dbReference>
<keyword evidence="2" id="KW-0378">Hydrolase</keyword>
<dbReference type="STRING" id="1650663.GCA_001486665_01991"/>